<organism evidence="3">
    <name type="scientific">Perkinsus marinus (strain ATCC 50983 / TXsc)</name>
    <dbReference type="NCBI Taxonomy" id="423536"/>
    <lineage>
        <taxon>Eukaryota</taxon>
        <taxon>Sar</taxon>
        <taxon>Alveolata</taxon>
        <taxon>Perkinsozoa</taxon>
        <taxon>Perkinsea</taxon>
        <taxon>Perkinsida</taxon>
        <taxon>Perkinsidae</taxon>
        <taxon>Perkinsus</taxon>
    </lineage>
</organism>
<dbReference type="OMA" id="GVRISTM"/>
<name>C5L3P3_PERM5</name>
<dbReference type="AlphaFoldDB" id="C5L3P3"/>
<dbReference type="Gene3D" id="2.130.10.10">
    <property type="entry name" value="YVTN repeat-like/Quinoprotein amine dehydrogenase"/>
    <property type="match status" value="1"/>
</dbReference>
<protein>
    <submittedName>
        <fullName evidence="2">Uncharacterized protein</fullName>
    </submittedName>
</protein>
<accession>C5L3P3</accession>
<dbReference type="OrthoDB" id="10290944at2759"/>
<evidence type="ECO:0000256" key="1">
    <source>
        <dbReference type="SAM" id="MobiDB-lite"/>
    </source>
</evidence>
<proteinExistence type="predicted"/>
<dbReference type="SUPFAM" id="SSF50978">
    <property type="entry name" value="WD40 repeat-like"/>
    <property type="match status" value="1"/>
</dbReference>
<feature type="compositionally biased region" description="Low complexity" evidence="1">
    <location>
        <begin position="566"/>
        <end position="576"/>
    </location>
</feature>
<keyword evidence="3" id="KW-1185">Reference proteome</keyword>
<sequence>MHSVSQGLLTVWDYCSNRCRYLRCLEAEGTVLDACYSNKGDGLYTIDTGGVMRVWAIRKQRSDGTVTVSVSGHSRPPALALASFSGDAGETGGVLSLCVVTDRQQLLQLSFDSDELSITINKCIDVWRPGLAPASLVSLQCAEGTTAALLDGDGRAISFYPLGAATEDAVTVTRLRPTDGSVVTIARCGTAKLLALSADGQLVEIEGDTIGGSPLDGSRVVSLWPGSDGSCTLVVAGGELTVTSEELGLVHLNDRPRSEVVYANSNSEVVMVVEANGLVEVLDIRSGRRVASREHTLSHRDYPIAVCAGDALLCSDGLSTAVLVGGQDQGRLALVPERVGVSALCVASPLLLWVGFDDGDVITARLEGDTVWTKCGEYSCDYSPVWMSALEGTREALLTLEDGSVGLLEASLALGNLKMLQEFKFDHGHCKRAECVGRPGEHTDRYAHCKLVRQKGIENTEAAELRCEGCGHLLPEDTESDDDEDIVLCTGMDGSCLATFHGHCASELLYGRVKELGYHRNEVDEGFLHLYFACPYCHSNGLVDPPPAKTSASMRKRRKEHRKPKASSPPSVAATAAEEEEDAKRKRPHQASGFLMVDGTAPRAATSTPLPVAFKDASNGALADFLTRTAPDPSRPNSLANVAIYRQRRLARKAMREREAAGAAGSTGGLES</sequence>
<dbReference type="InterPro" id="IPR036322">
    <property type="entry name" value="WD40_repeat_dom_sf"/>
</dbReference>
<dbReference type="Proteomes" id="UP000007800">
    <property type="component" value="Unassembled WGS sequence"/>
</dbReference>
<dbReference type="InterPro" id="IPR015943">
    <property type="entry name" value="WD40/YVTN_repeat-like_dom_sf"/>
</dbReference>
<dbReference type="RefSeq" id="XP_002776806.1">
    <property type="nucleotide sequence ID" value="XM_002776760.1"/>
</dbReference>
<reference evidence="2 3" key="1">
    <citation type="submission" date="2008-07" db="EMBL/GenBank/DDBJ databases">
        <authorList>
            <person name="El-Sayed N."/>
            <person name="Caler E."/>
            <person name="Inman J."/>
            <person name="Amedeo P."/>
            <person name="Hass B."/>
            <person name="Wortman J."/>
        </authorList>
    </citation>
    <scope>NUCLEOTIDE SEQUENCE [LARGE SCALE GENOMIC DNA]</scope>
    <source>
        <strain evidence="3">ATCC 50983 / TXsc</strain>
    </source>
</reference>
<feature type="compositionally biased region" description="Basic residues" evidence="1">
    <location>
        <begin position="554"/>
        <end position="565"/>
    </location>
</feature>
<gene>
    <name evidence="2" type="ORF">Pmar_PMAR017677</name>
</gene>
<dbReference type="EMBL" id="GG678922">
    <property type="protein sequence ID" value="EER08622.1"/>
    <property type="molecule type" value="Genomic_DNA"/>
</dbReference>
<dbReference type="GeneID" id="9042461"/>
<evidence type="ECO:0000313" key="3">
    <source>
        <dbReference type="Proteomes" id="UP000007800"/>
    </source>
</evidence>
<feature type="region of interest" description="Disordered" evidence="1">
    <location>
        <begin position="545"/>
        <end position="602"/>
    </location>
</feature>
<dbReference type="InParanoid" id="C5L3P3"/>
<evidence type="ECO:0000313" key="2">
    <source>
        <dbReference type="EMBL" id="EER08622.1"/>
    </source>
</evidence>